<sequence>MKIHPSVCRVQQGNPVISLPSDSSSSYWGIAKRFQARCEITSLQRVLGLPGASVYSRALNPYTISASASPLSPPGMMELLTQSLRLSPATLRGKLILAALRLQFQQHSRWVWSDK</sequence>
<reference evidence="1 2" key="1">
    <citation type="submission" date="2021-07" db="EMBL/GenBank/DDBJ databases">
        <authorList>
            <person name="Palmer J.M."/>
        </authorList>
    </citation>
    <scope>NUCLEOTIDE SEQUENCE [LARGE SCALE GENOMIC DNA]</scope>
    <source>
        <strain evidence="1 2">AT_MEX2019</strain>
        <tissue evidence="1">Muscle</tissue>
    </source>
</reference>
<dbReference type="EMBL" id="JAHUTI010021328">
    <property type="protein sequence ID" value="MED6239390.1"/>
    <property type="molecule type" value="Genomic_DNA"/>
</dbReference>
<organism evidence="1 2">
    <name type="scientific">Ataeniobius toweri</name>
    <dbReference type="NCBI Taxonomy" id="208326"/>
    <lineage>
        <taxon>Eukaryota</taxon>
        <taxon>Metazoa</taxon>
        <taxon>Chordata</taxon>
        <taxon>Craniata</taxon>
        <taxon>Vertebrata</taxon>
        <taxon>Euteleostomi</taxon>
        <taxon>Actinopterygii</taxon>
        <taxon>Neopterygii</taxon>
        <taxon>Teleostei</taxon>
        <taxon>Neoteleostei</taxon>
        <taxon>Acanthomorphata</taxon>
        <taxon>Ovalentaria</taxon>
        <taxon>Atherinomorphae</taxon>
        <taxon>Cyprinodontiformes</taxon>
        <taxon>Goodeidae</taxon>
        <taxon>Ataeniobius</taxon>
    </lineage>
</organism>
<comment type="caution">
    <text evidence="1">The sequence shown here is derived from an EMBL/GenBank/DDBJ whole genome shotgun (WGS) entry which is preliminary data.</text>
</comment>
<protein>
    <submittedName>
        <fullName evidence="1">Uncharacterized protein</fullName>
    </submittedName>
</protein>
<evidence type="ECO:0000313" key="2">
    <source>
        <dbReference type="Proteomes" id="UP001345963"/>
    </source>
</evidence>
<dbReference type="Proteomes" id="UP001345963">
    <property type="component" value="Unassembled WGS sequence"/>
</dbReference>
<keyword evidence="2" id="KW-1185">Reference proteome</keyword>
<accession>A0ABU7ANE4</accession>
<gene>
    <name evidence="1" type="ORF">ATANTOWER_005876</name>
</gene>
<evidence type="ECO:0000313" key="1">
    <source>
        <dbReference type="EMBL" id="MED6239390.1"/>
    </source>
</evidence>
<proteinExistence type="predicted"/>
<name>A0ABU7ANE4_9TELE</name>